<comment type="caution">
    <text evidence="1">The sequence shown here is derived from an EMBL/GenBank/DDBJ whole genome shotgun (WGS) entry which is preliminary data.</text>
</comment>
<gene>
    <name evidence="1" type="ORF">Lbru_2063</name>
</gene>
<dbReference type="EMBL" id="LNXV01000029">
    <property type="protein sequence ID" value="KTC81543.1"/>
    <property type="molecule type" value="Genomic_DNA"/>
</dbReference>
<dbReference type="RefSeq" id="WP_058442052.1">
    <property type="nucleotide sequence ID" value="NZ_CAAAHU010000005.1"/>
</dbReference>
<dbReference type="PATRIC" id="fig|29422.6.peg.2201"/>
<reference evidence="1 2" key="1">
    <citation type="submission" date="2015-11" db="EMBL/GenBank/DDBJ databases">
        <title>Genomic analysis of 38 Legionella species identifies large and diverse effector repertoires.</title>
        <authorList>
            <person name="Burstein D."/>
            <person name="Amaro F."/>
            <person name="Zusman T."/>
            <person name="Lifshitz Z."/>
            <person name="Cohen O."/>
            <person name="Gilbert J.A."/>
            <person name="Pupko T."/>
            <person name="Shuman H.A."/>
            <person name="Segal G."/>
        </authorList>
    </citation>
    <scope>NUCLEOTIDE SEQUENCE [LARGE SCALE GENOMIC DNA]</scope>
    <source>
        <strain evidence="1 2">ATCC 43878</strain>
    </source>
</reference>
<keyword evidence="2" id="KW-1185">Reference proteome</keyword>
<sequence>MGKNNGLSLVEMMVTLFLGTLLLTALIEHYLSAKRQYDNTHALLEKTFELEWALDLIRNSVRSAGFTPCINLNRLESIDGHHKRRLWAIEINAGKPQALRINRMNEYFNSIIKFTADEFIISKENSYQANEAILIADCYHAEVQEISSARQSGNSIIIKLKKPLFFDYLKPAYVGKWTQEEFFIKENKRGERALYYRRNHAEELTSTVNGFSVQEQSSQGLTVLQILLQLTDHETARIETMVRAS</sequence>
<evidence type="ECO:0008006" key="3">
    <source>
        <dbReference type="Google" id="ProtNLM"/>
    </source>
</evidence>
<dbReference type="InterPro" id="IPR012902">
    <property type="entry name" value="N_methyl_site"/>
</dbReference>
<dbReference type="Pfam" id="PF07963">
    <property type="entry name" value="N_methyl"/>
    <property type="match status" value="1"/>
</dbReference>
<name>A0A0W0SDT1_9GAMM</name>
<accession>A0A0W0SDT1</accession>
<dbReference type="AlphaFoldDB" id="A0A0W0SDT1"/>
<evidence type="ECO:0000313" key="2">
    <source>
        <dbReference type="Proteomes" id="UP000054742"/>
    </source>
</evidence>
<dbReference type="Proteomes" id="UP000054742">
    <property type="component" value="Unassembled WGS sequence"/>
</dbReference>
<evidence type="ECO:0000313" key="1">
    <source>
        <dbReference type="EMBL" id="KTC81543.1"/>
    </source>
</evidence>
<dbReference type="OrthoDB" id="5652980at2"/>
<dbReference type="STRING" id="29422.Lbru_2063"/>
<proteinExistence type="predicted"/>
<organism evidence="1 2">
    <name type="scientific">Legionella brunensis</name>
    <dbReference type="NCBI Taxonomy" id="29422"/>
    <lineage>
        <taxon>Bacteria</taxon>
        <taxon>Pseudomonadati</taxon>
        <taxon>Pseudomonadota</taxon>
        <taxon>Gammaproteobacteria</taxon>
        <taxon>Legionellales</taxon>
        <taxon>Legionellaceae</taxon>
        <taxon>Legionella</taxon>
    </lineage>
</organism>
<protein>
    <recommendedName>
        <fullName evidence="3">Tfp pilus assembly protein PilW</fullName>
    </recommendedName>
</protein>